<feature type="compositionally biased region" description="Basic residues" evidence="1">
    <location>
        <begin position="78"/>
        <end position="88"/>
    </location>
</feature>
<organism evidence="2 3">
    <name type="scientific">Klebsiella pneumoniae subsp. ozaenae</name>
    <dbReference type="NCBI Taxonomy" id="574"/>
    <lineage>
        <taxon>Bacteria</taxon>
        <taxon>Pseudomonadati</taxon>
        <taxon>Pseudomonadota</taxon>
        <taxon>Gammaproteobacteria</taxon>
        <taxon>Enterobacterales</taxon>
        <taxon>Enterobacteriaceae</taxon>
        <taxon>Klebsiella/Raoultella group</taxon>
        <taxon>Klebsiella</taxon>
        <taxon>Klebsiella pneumoniae complex</taxon>
    </lineage>
</organism>
<proteinExistence type="predicted"/>
<keyword evidence="3" id="KW-1185">Reference proteome</keyword>
<gene>
    <name evidence="2" type="ORF">NCTC5050_00872</name>
</gene>
<feature type="region of interest" description="Disordered" evidence="1">
    <location>
        <begin position="62"/>
        <end position="88"/>
    </location>
</feature>
<evidence type="ECO:0000313" key="2">
    <source>
        <dbReference type="EMBL" id="STU62097.1"/>
    </source>
</evidence>
<evidence type="ECO:0000313" key="3">
    <source>
        <dbReference type="Proteomes" id="UP000255382"/>
    </source>
</evidence>
<sequence>MNPYLQEVLDAHVLIERWLSHGEGSAEALMKRFAADFTMIPLSGEKMDYPTVSRFFHHAGGKPSGVRYRSGSDGNHQRVARRRRSAIS</sequence>
<evidence type="ECO:0000256" key="1">
    <source>
        <dbReference type="SAM" id="MobiDB-lite"/>
    </source>
</evidence>
<dbReference type="InterPro" id="IPR032710">
    <property type="entry name" value="NTF2-like_dom_sf"/>
</dbReference>
<protein>
    <submittedName>
        <fullName evidence="2">Putative cytoplasmic protein</fullName>
    </submittedName>
</protein>
<dbReference type="Gene3D" id="3.10.450.50">
    <property type="match status" value="1"/>
</dbReference>
<dbReference type="SUPFAM" id="SSF54427">
    <property type="entry name" value="NTF2-like"/>
    <property type="match status" value="1"/>
</dbReference>
<name>A0A377Z5J5_KLEPO</name>
<accession>A0A377Z5J5</accession>
<reference evidence="2 3" key="1">
    <citation type="submission" date="2018-06" db="EMBL/GenBank/DDBJ databases">
        <authorList>
            <consortium name="Pathogen Informatics"/>
            <person name="Doyle S."/>
        </authorList>
    </citation>
    <scope>NUCLEOTIDE SEQUENCE [LARGE SCALE GENOMIC DNA]</scope>
    <source>
        <strain evidence="2 3">NCTC5050</strain>
    </source>
</reference>
<dbReference type="EMBL" id="UGLZ01000004">
    <property type="protein sequence ID" value="STU62097.1"/>
    <property type="molecule type" value="Genomic_DNA"/>
</dbReference>
<dbReference type="AlphaFoldDB" id="A0A377Z5J5"/>
<dbReference type="Proteomes" id="UP000255382">
    <property type="component" value="Unassembled WGS sequence"/>
</dbReference>